<dbReference type="STRING" id="1451189.CFAL_07675"/>
<dbReference type="EC" id="2.6.1.17" evidence="5"/>
<protein>
    <submittedName>
        <fullName evidence="5">Succinyldiaminopimelate transaminase</fullName>
        <ecNumber evidence="5">2.6.1.17</ecNumber>
    </submittedName>
</protein>
<dbReference type="Gene3D" id="3.40.640.10">
    <property type="entry name" value="Type I PLP-dependent aspartate aminotransferase-like (Major domain)"/>
    <property type="match status" value="1"/>
</dbReference>
<dbReference type="OrthoDB" id="9813612at2"/>
<evidence type="ECO:0000256" key="1">
    <source>
        <dbReference type="ARBA" id="ARBA00001933"/>
    </source>
</evidence>
<dbReference type="Pfam" id="PF00155">
    <property type="entry name" value="Aminotran_1_2"/>
    <property type="match status" value="1"/>
</dbReference>
<dbReference type="InterPro" id="IPR015424">
    <property type="entry name" value="PyrdxlP-dep_Trfase"/>
</dbReference>
<comment type="caution">
    <text evidence="5">The sequence shown here is derived from an EMBL/GenBank/DDBJ whole genome shotgun (WGS) entry which is preliminary data.</text>
</comment>
<dbReference type="Proteomes" id="UP000285278">
    <property type="component" value="Unassembled WGS sequence"/>
</dbReference>
<evidence type="ECO:0000256" key="2">
    <source>
        <dbReference type="ARBA" id="ARBA00022576"/>
    </source>
</evidence>
<keyword evidence="2 5" id="KW-0032">Aminotransferase</keyword>
<name>A0A418Q6E0_9CORY</name>
<evidence type="ECO:0000256" key="3">
    <source>
        <dbReference type="ARBA" id="ARBA00022679"/>
    </source>
</evidence>
<dbReference type="CDD" id="cd00609">
    <property type="entry name" value="AAT_like"/>
    <property type="match status" value="1"/>
</dbReference>
<proteinExistence type="predicted"/>
<keyword evidence="3 5" id="KW-0808">Transferase</keyword>
<comment type="cofactor">
    <cofactor evidence="1">
        <name>pyridoxal 5'-phosphate</name>
        <dbReference type="ChEBI" id="CHEBI:597326"/>
    </cofactor>
</comment>
<dbReference type="InterPro" id="IPR015422">
    <property type="entry name" value="PyrdxlP-dep_Trfase_small"/>
</dbReference>
<evidence type="ECO:0000313" key="5">
    <source>
        <dbReference type="EMBL" id="RIX34432.1"/>
    </source>
</evidence>
<gene>
    <name evidence="5" type="primary">dapC</name>
    <name evidence="5" type="ORF">D3M95_07705</name>
</gene>
<dbReference type="RefSeq" id="WP_119664942.1">
    <property type="nucleotide sequence ID" value="NZ_QXJK01000007.1"/>
</dbReference>
<dbReference type="InterPro" id="IPR004839">
    <property type="entry name" value="Aminotransferase_I/II_large"/>
</dbReference>
<dbReference type="Gene3D" id="3.90.1150.10">
    <property type="entry name" value="Aspartate Aminotransferase, domain 1"/>
    <property type="match status" value="1"/>
</dbReference>
<evidence type="ECO:0000313" key="6">
    <source>
        <dbReference type="Proteomes" id="UP000285278"/>
    </source>
</evidence>
<sequence>MAIQRNSAGSRLPDFPWDSLAGAKAKAQAHPDGIVDLSVGTPVDPVAPFIQLALAESAAEPGYPQTKGTEALRAAIKGAMSRRFGVTGDAGDVLPVVGTKEAIAWLPTLLGLGEQHTVVIPELAYPTYEVSAKLAGCTVVRSDSLLKLGPQTPALIYINSPANPHGRVLGVDHLRKVVEFARERGTIVVSDECYLALGWEGEEPVSILDPRVCDDDYTNLIAVHSLSKSSNMASYRAGWLAGDANLIKELLEVRRHAGLMNPGPIQEAMVAALSEDDHEFLQKETYRKRRTILKNALEDAGFTVEHSEAGLYLWATEGVEGIDGRATVERLAELGILVAPGEFYGPTGQNFVRVGLTATDEKIQAAAQRLAELAPADPSAPTEPSA</sequence>
<dbReference type="AlphaFoldDB" id="A0A418Q6E0"/>
<dbReference type="GO" id="GO:0030170">
    <property type="term" value="F:pyridoxal phosphate binding"/>
    <property type="evidence" value="ECO:0007669"/>
    <property type="project" value="InterPro"/>
</dbReference>
<evidence type="ECO:0000259" key="4">
    <source>
        <dbReference type="Pfam" id="PF00155"/>
    </source>
</evidence>
<dbReference type="PANTHER" id="PTHR42832:SF3">
    <property type="entry name" value="L-GLUTAMINE--4-(METHYLSULFANYL)-2-OXOBUTANOATE AMINOTRANSFERASE"/>
    <property type="match status" value="1"/>
</dbReference>
<dbReference type="EMBL" id="QXJK01000007">
    <property type="protein sequence ID" value="RIX34432.1"/>
    <property type="molecule type" value="Genomic_DNA"/>
</dbReference>
<organism evidence="5 6">
    <name type="scientific">Corynebacterium falsenii</name>
    <dbReference type="NCBI Taxonomy" id="108486"/>
    <lineage>
        <taxon>Bacteria</taxon>
        <taxon>Bacillati</taxon>
        <taxon>Actinomycetota</taxon>
        <taxon>Actinomycetes</taxon>
        <taxon>Mycobacteriales</taxon>
        <taxon>Corynebacteriaceae</taxon>
        <taxon>Corynebacterium</taxon>
    </lineage>
</organism>
<dbReference type="PANTHER" id="PTHR42832">
    <property type="entry name" value="AMINO ACID AMINOTRANSFERASE"/>
    <property type="match status" value="1"/>
</dbReference>
<dbReference type="NCBIfam" id="TIGR03539">
    <property type="entry name" value="DapC_actino"/>
    <property type="match status" value="1"/>
</dbReference>
<dbReference type="InterPro" id="IPR015421">
    <property type="entry name" value="PyrdxlP-dep_Trfase_major"/>
</dbReference>
<feature type="domain" description="Aminotransferase class I/classII large" evidence="4">
    <location>
        <begin position="34"/>
        <end position="370"/>
    </location>
</feature>
<keyword evidence="6" id="KW-1185">Reference proteome</keyword>
<dbReference type="SUPFAM" id="SSF53383">
    <property type="entry name" value="PLP-dependent transferases"/>
    <property type="match status" value="1"/>
</dbReference>
<dbReference type="InterPro" id="IPR050881">
    <property type="entry name" value="LL-DAP_aminotransferase"/>
</dbReference>
<accession>A0A418Q6E0</accession>
<dbReference type="InterPro" id="IPR019880">
    <property type="entry name" value="OxyQ"/>
</dbReference>
<dbReference type="GO" id="GO:0009016">
    <property type="term" value="F:succinyldiaminopimelate transaminase activity"/>
    <property type="evidence" value="ECO:0007669"/>
    <property type="project" value="UniProtKB-EC"/>
</dbReference>
<reference evidence="5 6" key="1">
    <citation type="submission" date="2018-09" db="EMBL/GenBank/DDBJ databases">
        <title>Optimization and identification of Corynebacterium falsenii FN1-14 from fish paste.</title>
        <authorList>
            <person name="Daroonpunt R."/>
            <person name="Tanasupawat S."/>
        </authorList>
    </citation>
    <scope>NUCLEOTIDE SEQUENCE [LARGE SCALE GENOMIC DNA]</scope>
    <source>
        <strain evidence="5 6">FN1-14</strain>
    </source>
</reference>